<protein>
    <submittedName>
        <fullName evidence="1">Uncharacterized protein</fullName>
    </submittedName>
</protein>
<name>A0A2P5BU28_PARAD</name>
<organism evidence="1 2">
    <name type="scientific">Parasponia andersonii</name>
    <name type="common">Sponia andersonii</name>
    <dbReference type="NCBI Taxonomy" id="3476"/>
    <lineage>
        <taxon>Eukaryota</taxon>
        <taxon>Viridiplantae</taxon>
        <taxon>Streptophyta</taxon>
        <taxon>Embryophyta</taxon>
        <taxon>Tracheophyta</taxon>
        <taxon>Spermatophyta</taxon>
        <taxon>Magnoliopsida</taxon>
        <taxon>eudicotyledons</taxon>
        <taxon>Gunneridae</taxon>
        <taxon>Pentapetalae</taxon>
        <taxon>rosids</taxon>
        <taxon>fabids</taxon>
        <taxon>Rosales</taxon>
        <taxon>Cannabaceae</taxon>
        <taxon>Parasponia</taxon>
    </lineage>
</organism>
<dbReference type="Pfam" id="PF03140">
    <property type="entry name" value="DUF247"/>
    <property type="match status" value="1"/>
</dbReference>
<dbReference type="OrthoDB" id="1849062at2759"/>
<evidence type="ECO:0000313" key="1">
    <source>
        <dbReference type="EMBL" id="PON52299.1"/>
    </source>
</evidence>
<dbReference type="AlphaFoldDB" id="A0A2P5BU28"/>
<evidence type="ECO:0000313" key="2">
    <source>
        <dbReference type="Proteomes" id="UP000237105"/>
    </source>
</evidence>
<proteinExistence type="predicted"/>
<dbReference type="InterPro" id="IPR004158">
    <property type="entry name" value="DUF247_pln"/>
</dbReference>
<comment type="caution">
    <text evidence="1">The sequence shown here is derived from an EMBL/GenBank/DDBJ whole genome shotgun (WGS) entry which is preliminary data.</text>
</comment>
<sequence length="251" mass="29035">MDSGDYDGKVDTNTMAERHAFPKWSTTDEQEHLEKILKEINTNNVQSEQISSYTKIGWRPRTFEESGLLRRPTELCIGPIHGGSSSKMHRELKFKLSAEFVKSFGGDDKTGEHLLDEIKKNIDDLMKYFDEEVIREYNEDELAWGLFLDGCSVLQFIHAYLHNELKEFGIDSHQASKIREDLFLLENQIPFRVLQLLVSKSNQGILRHNIARFLLINNVMAPMLGSLFHRLDALIDYIEEGFSLHLLDLLH</sequence>
<dbReference type="PANTHER" id="PTHR31549:SF191">
    <property type="entry name" value="DUF247 DOMAIN PROTEIN"/>
    <property type="match status" value="1"/>
</dbReference>
<dbReference type="Proteomes" id="UP000237105">
    <property type="component" value="Unassembled WGS sequence"/>
</dbReference>
<gene>
    <name evidence="1" type="ORF">PanWU01x14_210100</name>
</gene>
<accession>A0A2P5BU28</accession>
<dbReference type="EMBL" id="JXTB01000222">
    <property type="protein sequence ID" value="PON52299.1"/>
    <property type="molecule type" value="Genomic_DNA"/>
</dbReference>
<keyword evidence="2" id="KW-1185">Reference proteome</keyword>
<reference evidence="2" key="1">
    <citation type="submission" date="2016-06" db="EMBL/GenBank/DDBJ databases">
        <title>Parallel loss of symbiosis genes in relatives of nitrogen-fixing non-legume Parasponia.</title>
        <authorList>
            <person name="Van Velzen R."/>
            <person name="Holmer R."/>
            <person name="Bu F."/>
            <person name="Rutten L."/>
            <person name="Van Zeijl A."/>
            <person name="Liu W."/>
            <person name="Santuari L."/>
            <person name="Cao Q."/>
            <person name="Sharma T."/>
            <person name="Shen D."/>
            <person name="Roswanjaya Y."/>
            <person name="Wardhani T."/>
            <person name="Kalhor M.S."/>
            <person name="Jansen J."/>
            <person name="Van den Hoogen J."/>
            <person name="Gungor B."/>
            <person name="Hartog M."/>
            <person name="Hontelez J."/>
            <person name="Verver J."/>
            <person name="Yang W.-C."/>
            <person name="Schijlen E."/>
            <person name="Repin R."/>
            <person name="Schilthuizen M."/>
            <person name="Schranz E."/>
            <person name="Heidstra R."/>
            <person name="Miyata K."/>
            <person name="Fedorova E."/>
            <person name="Kohlen W."/>
            <person name="Bisseling T."/>
            <person name="Smit S."/>
            <person name="Geurts R."/>
        </authorList>
    </citation>
    <scope>NUCLEOTIDE SEQUENCE [LARGE SCALE GENOMIC DNA]</scope>
    <source>
        <strain evidence="2">cv. WU1-14</strain>
    </source>
</reference>
<dbReference type="PANTHER" id="PTHR31549">
    <property type="entry name" value="PROTEIN, PUTATIVE (DUF247)-RELATED-RELATED"/>
    <property type="match status" value="1"/>
</dbReference>